<feature type="compositionally biased region" description="Polar residues" evidence="1">
    <location>
        <begin position="37"/>
        <end position="46"/>
    </location>
</feature>
<evidence type="ECO:0000259" key="3">
    <source>
        <dbReference type="Pfam" id="PF06904"/>
    </source>
</evidence>
<dbReference type="KEGG" id="fap:GR316_05620"/>
<evidence type="ECO:0000313" key="4">
    <source>
        <dbReference type="EMBL" id="QUS35781.1"/>
    </source>
</evidence>
<feature type="domain" description="Extensin-like C-terminal" evidence="3">
    <location>
        <begin position="77"/>
        <end position="229"/>
    </location>
</feature>
<dbReference type="Proteomes" id="UP000679284">
    <property type="component" value="Chromosome"/>
</dbReference>
<reference evidence="4" key="1">
    <citation type="submission" date="2020-01" db="EMBL/GenBank/DDBJ databases">
        <authorList>
            <person name="Yang Y."/>
            <person name="Kwon Y.M."/>
        </authorList>
    </citation>
    <scope>NUCLEOTIDE SEQUENCE</scope>
    <source>
        <strain evidence="4">PG104</strain>
    </source>
</reference>
<evidence type="ECO:0000256" key="1">
    <source>
        <dbReference type="SAM" id="MobiDB-lite"/>
    </source>
</evidence>
<name>A0A8J8MSU7_9RHOB</name>
<evidence type="ECO:0000313" key="5">
    <source>
        <dbReference type="Proteomes" id="UP000679284"/>
    </source>
</evidence>
<accession>A0A8J8MSU7</accession>
<feature type="chain" id="PRO_5035199371" evidence="2">
    <location>
        <begin position="18"/>
        <end position="230"/>
    </location>
</feature>
<proteinExistence type="predicted"/>
<dbReference type="EMBL" id="CP047289">
    <property type="protein sequence ID" value="QUS35781.1"/>
    <property type="molecule type" value="Genomic_DNA"/>
</dbReference>
<protein>
    <submittedName>
        <fullName evidence="4">Extensin family protein</fullName>
    </submittedName>
</protein>
<feature type="region of interest" description="Disordered" evidence="1">
    <location>
        <begin position="19"/>
        <end position="59"/>
    </location>
</feature>
<feature type="signal peptide" evidence="2">
    <location>
        <begin position="1"/>
        <end position="17"/>
    </location>
</feature>
<dbReference type="Pfam" id="PF06904">
    <property type="entry name" value="Extensin-like_C"/>
    <property type="match status" value="1"/>
</dbReference>
<evidence type="ECO:0000256" key="2">
    <source>
        <dbReference type="SAM" id="SignalP"/>
    </source>
</evidence>
<keyword evidence="2" id="KW-0732">Signal</keyword>
<sequence length="230" mass="24011">MRAALLVLVLLSGPAFAAPPEASPRPMTRPAAADVVSSGTAPQSSPLPRARKGSPSPKASGAICGAAGLTGRHLAPVTSRQQGCGIADPVQIVAVQGVKLSLPLTMDCSIARALNEWVGTVLQPNFGGQVRRLDVAGAYACRGRNNIDGAKISEHGKGRAVDVAGLTMTDGRSITVARDWNRGRDGQKMTQSYKAGCGIFGTTLGPGSDGYHEDHMHFDMPSDRRSPYCH</sequence>
<keyword evidence="5" id="KW-1185">Reference proteome</keyword>
<dbReference type="AlphaFoldDB" id="A0A8J8MSU7"/>
<dbReference type="InterPro" id="IPR009683">
    <property type="entry name" value="Extensin-like_C"/>
</dbReference>
<gene>
    <name evidence="4" type="ORF">GR316_05620</name>
</gene>
<organism evidence="4 5">
    <name type="scientific">Falsirhodobacter algicola</name>
    <dbReference type="NCBI Taxonomy" id="2692330"/>
    <lineage>
        <taxon>Bacteria</taxon>
        <taxon>Pseudomonadati</taxon>
        <taxon>Pseudomonadota</taxon>
        <taxon>Alphaproteobacteria</taxon>
        <taxon>Rhodobacterales</taxon>
        <taxon>Paracoccaceae</taxon>
        <taxon>Falsirhodobacter</taxon>
    </lineage>
</organism>